<feature type="compositionally biased region" description="Basic and acidic residues" evidence="1">
    <location>
        <begin position="136"/>
        <end position="152"/>
    </location>
</feature>
<reference evidence="3 4" key="1">
    <citation type="submission" date="2024-05" db="EMBL/GenBank/DDBJ databases">
        <authorList>
            <person name="Haq I."/>
            <person name="Ullah Z."/>
            <person name="Ahmad R."/>
            <person name="Li M."/>
            <person name="Tong Y."/>
        </authorList>
    </citation>
    <scope>NUCLEOTIDE SEQUENCE [LARGE SCALE GENOMIC DNA]</scope>
    <source>
        <strain evidence="3 4">16A2E</strain>
    </source>
</reference>
<dbReference type="Pfam" id="PF10710">
    <property type="entry name" value="DUF2512"/>
    <property type="match status" value="1"/>
</dbReference>
<evidence type="ECO:0000313" key="4">
    <source>
        <dbReference type="Proteomes" id="UP001444625"/>
    </source>
</evidence>
<accession>A0ABU9XJV6</accession>
<feature type="transmembrane region" description="Helical" evidence="2">
    <location>
        <begin position="33"/>
        <end position="52"/>
    </location>
</feature>
<feature type="transmembrane region" description="Helical" evidence="2">
    <location>
        <begin position="7"/>
        <end position="27"/>
    </location>
</feature>
<keyword evidence="2" id="KW-0812">Transmembrane</keyword>
<name>A0ABU9XJV6_9BACI</name>
<dbReference type="RefSeq" id="WP_345826055.1">
    <property type="nucleotide sequence ID" value="NZ_JBDIML010000006.1"/>
</dbReference>
<keyword evidence="2" id="KW-1133">Transmembrane helix</keyword>
<dbReference type="EMBL" id="JBDIML010000006">
    <property type="protein sequence ID" value="MEN2768566.1"/>
    <property type="molecule type" value="Genomic_DNA"/>
</dbReference>
<dbReference type="InterPro" id="IPR019649">
    <property type="entry name" value="DUF2512"/>
</dbReference>
<organism evidence="3 4">
    <name type="scientific">Ornithinibacillus xuwenensis</name>
    <dbReference type="NCBI Taxonomy" id="3144668"/>
    <lineage>
        <taxon>Bacteria</taxon>
        <taxon>Bacillati</taxon>
        <taxon>Bacillota</taxon>
        <taxon>Bacilli</taxon>
        <taxon>Bacillales</taxon>
        <taxon>Bacillaceae</taxon>
        <taxon>Ornithinibacillus</taxon>
    </lineage>
</organism>
<feature type="transmembrane region" description="Helical" evidence="2">
    <location>
        <begin position="59"/>
        <end position="80"/>
    </location>
</feature>
<evidence type="ECO:0000256" key="2">
    <source>
        <dbReference type="SAM" id="Phobius"/>
    </source>
</evidence>
<sequence length="152" mass="17290">MNFKALGIKLIVNIIIVFSIFGIFYNASLMNLFWVSILTTAITYFIGDLLILPRVGNTIATIADFGLAFLSLALLGSLFIQTDMPIVTTSLFTAFFIALCEPLLHAYMKEKGEEDKRHFKTITSQHFQTEFGEETEGQRFIEEKDPRRDPQK</sequence>
<keyword evidence="2" id="KW-0472">Membrane</keyword>
<keyword evidence="4" id="KW-1185">Reference proteome</keyword>
<evidence type="ECO:0000313" key="3">
    <source>
        <dbReference type="EMBL" id="MEN2768566.1"/>
    </source>
</evidence>
<feature type="region of interest" description="Disordered" evidence="1">
    <location>
        <begin position="130"/>
        <end position="152"/>
    </location>
</feature>
<feature type="transmembrane region" description="Helical" evidence="2">
    <location>
        <begin position="86"/>
        <end position="107"/>
    </location>
</feature>
<dbReference type="Proteomes" id="UP001444625">
    <property type="component" value="Unassembled WGS sequence"/>
</dbReference>
<proteinExistence type="predicted"/>
<evidence type="ECO:0000256" key="1">
    <source>
        <dbReference type="SAM" id="MobiDB-lite"/>
    </source>
</evidence>
<comment type="caution">
    <text evidence="3">The sequence shown here is derived from an EMBL/GenBank/DDBJ whole genome shotgun (WGS) entry which is preliminary data.</text>
</comment>
<gene>
    <name evidence="3" type="ORF">ABC228_15395</name>
</gene>
<protein>
    <submittedName>
        <fullName evidence="3">YndM family protein</fullName>
    </submittedName>
</protein>